<feature type="compositionally biased region" description="Basic and acidic residues" evidence="1">
    <location>
        <begin position="57"/>
        <end position="72"/>
    </location>
</feature>
<gene>
    <name evidence="2" type="ORF">RhiirC2_841546</name>
</gene>
<comment type="caution">
    <text evidence="2">The sequence shown here is derived from an EMBL/GenBank/DDBJ whole genome shotgun (WGS) entry which is preliminary data.</text>
</comment>
<feature type="region of interest" description="Disordered" evidence="1">
    <location>
        <begin position="31"/>
        <end position="80"/>
    </location>
</feature>
<reference evidence="2 3" key="2">
    <citation type="submission" date="2017-10" db="EMBL/GenBank/DDBJ databases">
        <title>Extensive intraspecific genome diversity in a model arbuscular mycorrhizal fungus.</title>
        <authorList>
            <person name="Chen E.C.H."/>
            <person name="Morin E."/>
            <person name="Baudet D."/>
            <person name="Noel J."/>
            <person name="Ndikumana S."/>
            <person name="Charron P."/>
            <person name="St-Onge C."/>
            <person name="Giorgi J."/>
            <person name="Grigoriev I.V."/>
            <person name="Roux C."/>
            <person name="Martin F.M."/>
            <person name="Corradi N."/>
        </authorList>
    </citation>
    <scope>NUCLEOTIDE SEQUENCE [LARGE SCALE GENOMIC DNA]</scope>
    <source>
        <strain evidence="2 3">C2</strain>
    </source>
</reference>
<dbReference type="EMBL" id="LLXL01000008">
    <property type="protein sequence ID" value="PKK80652.1"/>
    <property type="molecule type" value="Genomic_DNA"/>
</dbReference>
<sequence>MRGIGYRSLTLQDMFRFCRCYKKINDEEEALSEFQPPSNRISALRANQDHDDESDNESIKSPRSDLSLHDDSGNDDTVMEDSMNSKYPLCIEQSSGSITYFATFRSLCHSFVLDPNDKIYVNEEVFTESELDEIREYKPKPMPETY</sequence>
<accession>A0A2N1P3I9</accession>
<organism evidence="2 3">
    <name type="scientific">Rhizophagus irregularis</name>
    <dbReference type="NCBI Taxonomy" id="588596"/>
    <lineage>
        <taxon>Eukaryota</taxon>
        <taxon>Fungi</taxon>
        <taxon>Fungi incertae sedis</taxon>
        <taxon>Mucoromycota</taxon>
        <taxon>Glomeromycotina</taxon>
        <taxon>Glomeromycetes</taxon>
        <taxon>Glomerales</taxon>
        <taxon>Glomeraceae</taxon>
        <taxon>Rhizophagus</taxon>
    </lineage>
</organism>
<reference evidence="2 3" key="1">
    <citation type="submission" date="2016-04" db="EMBL/GenBank/DDBJ databases">
        <title>Genome analyses suggest a sexual origin of heterokaryosis in a supposedly ancient asexual fungus.</title>
        <authorList>
            <person name="Ropars J."/>
            <person name="Sedzielewska K."/>
            <person name="Noel J."/>
            <person name="Charron P."/>
            <person name="Farinelli L."/>
            <person name="Marton T."/>
            <person name="Kruger M."/>
            <person name="Pelin A."/>
            <person name="Brachmann A."/>
            <person name="Corradi N."/>
        </authorList>
    </citation>
    <scope>NUCLEOTIDE SEQUENCE [LARGE SCALE GENOMIC DNA]</scope>
    <source>
        <strain evidence="2 3">C2</strain>
    </source>
</reference>
<name>A0A2N1P3I9_9GLOM</name>
<evidence type="ECO:0000256" key="1">
    <source>
        <dbReference type="SAM" id="MobiDB-lite"/>
    </source>
</evidence>
<dbReference type="Proteomes" id="UP000233469">
    <property type="component" value="Unassembled WGS sequence"/>
</dbReference>
<dbReference type="VEuPathDB" id="FungiDB:RhiirFUN_003177"/>
<protein>
    <submittedName>
        <fullName evidence="2">Uncharacterized protein</fullName>
    </submittedName>
</protein>
<evidence type="ECO:0000313" key="2">
    <source>
        <dbReference type="EMBL" id="PKK80652.1"/>
    </source>
</evidence>
<dbReference type="VEuPathDB" id="FungiDB:FUN_021336"/>
<proteinExistence type="predicted"/>
<dbReference type="AlphaFoldDB" id="A0A2N1P3I9"/>
<evidence type="ECO:0000313" key="3">
    <source>
        <dbReference type="Proteomes" id="UP000233469"/>
    </source>
</evidence>